<feature type="transmembrane region" description="Helical" evidence="7">
    <location>
        <begin position="242"/>
        <end position="259"/>
    </location>
</feature>
<evidence type="ECO:0000259" key="8">
    <source>
        <dbReference type="PROSITE" id="PS50850"/>
    </source>
</evidence>
<dbReference type="PANTHER" id="PTHR43124">
    <property type="entry name" value="PURINE EFFLUX PUMP PBUE"/>
    <property type="match status" value="1"/>
</dbReference>
<feature type="transmembrane region" description="Helical" evidence="7">
    <location>
        <begin position="358"/>
        <end position="377"/>
    </location>
</feature>
<dbReference type="PROSITE" id="PS50850">
    <property type="entry name" value="MFS"/>
    <property type="match status" value="1"/>
</dbReference>
<dbReference type="PANTHER" id="PTHR43124:SF10">
    <property type="entry name" value="PURINE EFFLUX PUMP PBUE"/>
    <property type="match status" value="1"/>
</dbReference>
<dbReference type="RefSeq" id="WP_171157917.1">
    <property type="nucleotide sequence ID" value="NZ_JABENB010000003.1"/>
</dbReference>
<evidence type="ECO:0000313" key="10">
    <source>
        <dbReference type="Proteomes" id="UP000557772"/>
    </source>
</evidence>
<feature type="transmembrane region" description="Helical" evidence="7">
    <location>
        <begin position="44"/>
        <end position="67"/>
    </location>
</feature>
<evidence type="ECO:0000256" key="7">
    <source>
        <dbReference type="SAM" id="Phobius"/>
    </source>
</evidence>
<feature type="transmembrane region" description="Helical" evidence="7">
    <location>
        <begin position="330"/>
        <end position="352"/>
    </location>
</feature>
<dbReference type="InterPro" id="IPR020846">
    <property type="entry name" value="MFS_dom"/>
</dbReference>
<organism evidence="9 10">
    <name type="scientific">Flexivirga aerilata</name>
    <dbReference type="NCBI Taxonomy" id="1656889"/>
    <lineage>
        <taxon>Bacteria</taxon>
        <taxon>Bacillati</taxon>
        <taxon>Actinomycetota</taxon>
        <taxon>Actinomycetes</taxon>
        <taxon>Micrococcales</taxon>
        <taxon>Dermacoccaceae</taxon>
        <taxon>Flexivirga</taxon>
    </lineage>
</organism>
<keyword evidence="3 7" id="KW-0812">Transmembrane</keyword>
<keyword evidence="2" id="KW-1003">Cell membrane</keyword>
<dbReference type="InterPro" id="IPR010645">
    <property type="entry name" value="MFS_4"/>
</dbReference>
<comment type="caution">
    <text evidence="9">The sequence shown here is derived from an EMBL/GenBank/DDBJ whole genome shotgun (WGS) entry which is preliminary data.</text>
</comment>
<dbReference type="GO" id="GO:0005886">
    <property type="term" value="C:plasma membrane"/>
    <property type="evidence" value="ECO:0007669"/>
    <property type="project" value="UniProtKB-SubCell"/>
</dbReference>
<evidence type="ECO:0000256" key="2">
    <source>
        <dbReference type="ARBA" id="ARBA00022475"/>
    </source>
</evidence>
<dbReference type="EMBL" id="JABENB010000003">
    <property type="protein sequence ID" value="NNG41010.1"/>
    <property type="molecule type" value="Genomic_DNA"/>
</dbReference>
<proteinExistence type="predicted"/>
<evidence type="ECO:0000313" key="9">
    <source>
        <dbReference type="EMBL" id="NNG41010.1"/>
    </source>
</evidence>
<evidence type="ECO:0000256" key="1">
    <source>
        <dbReference type="ARBA" id="ARBA00004651"/>
    </source>
</evidence>
<feature type="transmembrane region" description="Helical" evidence="7">
    <location>
        <begin position="165"/>
        <end position="186"/>
    </location>
</feature>
<accession>A0A849ARV2</accession>
<protein>
    <submittedName>
        <fullName evidence="9">MFS transporter</fullName>
    </submittedName>
</protein>
<name>A0A849ARV2_9MICO</name>
<dbReference type="AlphaFoldDB" id="A0A849ARV2"/>
<comment type="subcellular location">
    <subcellularLocation>
        <location evidence="1">Cell membrane</location>
        <topology evidence="1">Multi-pass membrane protein</topology>
    </subcellularLocation>
</comment>
<feature type="domain" description="Major facilitator superfamily (MFS) profile" evidence="8">
    <location>
        <begin position="14"/>
        <end position="383"/>
    </location>
</feature>
<dbReference type="InterPro" id="IPR036259">
    <property type="entry name" value="MFS_trans_sf"/>
</dbReference>
<reference evidence="9 10" key="1">
    <citation type="submission" date="2020-05" db="EMBL/GenBank/DDBJ databases">
        <title>Flexivirga sp. ID2601S isolated from air conditioner.</title>
        <authorList>
            <person name="Kim D.H."/>
        </authorList>
    </citation>
    <scope>NUCLEOTIDE SEQUENCE [LARGE SCALE GENOMIC DNA]</scope>
    <source>
        <strain evidence="9 10">ID2601S</strain>
    </source>
</reference>
<evidence type="ECO:0000256" key="5">
    <source>
        <dbReference type="ARBA" id="ARBA00023136"/>
    </source>
</evidence>
<keyword evidence="5 7" id="KW-0472">Membrane</keyword>
<evidence type="ECO:0000256" key="4">
    <source>
        <dbReference type="ARBA" id="ARBA00022989"/>
    </source>
</evidence>
<feature type="transmembrane region" description="Helical" evidence="7">
    <location>
        <begin position="14"/>
        <end position="32"/>
    </location>
</feature>
<feature type="transmembrane region" description="Helical" evidence="7">
    <location>
        <begin position="104"/>
        <end position="127"/>
    </location>
</feature>
<gene>
    <name evidence="9" type="ORF">HJ588_17255</name>
</gene>
<feature type="transmembrane region" description="Helical" evidence="7">
    <location>
        <begin position="271"/>
        <end position="291"/>
    </location>
</feature>
<dbReference type="Gene3D" id="1.20.1250.20">
    <property type="entry name" value="MFS general substrate transporter like domains"/>
    <property type="match status" value="2"/>
</dbReference>
<evidence type="ECO:0000256" key="3">
    <source>
        <dbReference type="ARBA" id="ARBA00022692"/>
    </source>
</evidence>
<dbReference type="SUPFAM" id="SSF103473">
    <property type="entry name" value="MFS general substrate transporter"/>
    <property type="match status" value="1"/>
</dbReference>
<feature type="transmembrane region" description="Helical" evidence="7">
    <location>
        <begin position="79"/>
        <end position="98"/>
    </location>
</feature>
<keyword evidence="10" id="KW-1185">Reference proteome</keyword>
<dbReference type="InterPro" id="IPR050189">
    <property type="entry name" value="MFS_Efflux_Transporters"/>
</dbReference>
<feature type="transmembrane region" description="Helical" evidence="7">
    <location>
        <begin position="139"/>
        <end position="159"/>
    </location>
</feature>
<feature type="transmembrane region" description="Helical" evidence="7">
    <location>
        <begin position="207"/>
        <end position="227"/>
    </location>
</feature>
<dbReference type="GO" id="GO:0022857">
    <property type="term" value="F:transmembrane transporter activity"/>
    <property type="evidence" value="ECO:0007669"/>
    <property type="project" value="InterPro"/>
</dbReference>
<sequence>MSARTLSSRQRRELGAATAIVATYYGMARFGLGLSAPRVTEEGVVTTAQIATASSLSFATYVLACFLSGSMLRRDRWRLSLLAAMACATLGCVGAATATTSIAFLLSIAVGGAAAGFASGAVAYRLARDIPVSGEQRSQAVANAGTGTGVAVATVLIALPGGWRTMFFVAAIFALVATSTLLRASPAEGGDPQAVAASEEPGPRRDLALPVLLTVLMGAGSSVFWTYGRSLAETSAGLTDAASLWFWAMIGVAGIIGSVSGDLSAFAGTRLSWCLCSVLLAASIALLPQAAGITTAIILGAIFGAIYVMLCGLTIELARQSWPHAVGAGTALLFATITVGQVVGAIVASLTVDQFGMATLFRLGALVSGLGAIAVWAPTPPVRTRRPADLQRHPTNGAETIPSPRR</sequence>
<feature type="region of interest" description="Disordered" evidence="6">
    <location>
        <begin position="384"/>
        <end position="406"/>
    </location>
</feature>
<evidence type="ECO:0000256" key="6">
    <source>
        <dbReference type="SAM" id="MobiDB-lite"/>
    </source>
</evidence>
<dbReference type="Proteomes" id="UP000557772">
    <property type="component" value="Unassembled WGS sequence"/>
</dbReference>
<keyword evidence="4 7" id="KW-1133">Transmembrane helix</keyword>
<feature type="transmembrane region" description="Helical" evidence="7">
    <location>
        <begin position="297"/>
        <end position="318"/>
    </location>
</feature>
<dbReference type="Pfam" id="PF06779">
    <property type="entry name" value="MFS_4"/>
    <property type="match status" value="1"/>
</dbReference>